<evidence type="ECO:0000313" key="2">
    <source>
        <dbReference type="Proteomes" id="UP000429552"/>
    </source>
</evidence>
<organism evidence="1 2">
    <name type="scientific">Streptomyces nigrescens</name>
    <dbReference type="NCBI Taxonomy" id="1920"/>
    <lineage>
        <taxon>Bacteria</taxon>
        <taxon>Bacillati</taxon>
        <taxon>Actinomycetota</taxon>
        <taxon>Actinomycetes</taxon>
        <taxon>Kitasatosporales</taxon>
        <taxon>Streptomycetaceae</taxon>
        <taxon>Streptomyces</taxon>
    </lineage>
</organism>
<sequence length="80" mass="7651">MSAPGPRAGSSGRYGKVSSDPVTVLAASRASPPGIDPIPVAAPAVHFCVLFSLTQAGYAPVGGAGCGRCAGQGAAVGVRA</sequence>
<dbReference type="Proteomes" id="UP000429552">
    <property type="component" value="Unassembled WGS sequence"/>
</dbReference>
<protein>
    <submittedName>
        <fullName evidence="1">Uncharacterized protein</fullName>
    </submittedName>
</protein>
<name>A0A640TFG6_STRNI</name>
<gene>
    <name evidence="1" type="ORF">Sliba_23670</name>
</gene>
<evidence type="ECO:0000313" key="1">
    <source>
        <dbReference type="EMBL" id="GFE21914.1"/>
    </source>
</evidence>
<dbReference type="AlphaFoldDB" id="A0A640TFG6"/>
<reference evidence="1 2" key="1">
    <citation type="submission" date="2019-12" db="EMBL/GenBank/DDBJ databases">
        <title>Whole genome shotgun sequence of Streptomyces libani subsp. libani NBRC 13452.</title>
        <authorList>
            <person name="Ichikawa N."/>
            <person name="Kimura A."/>
            <person name="Kitahashi Y."/>
            <person name="Komaki H."/>
            <person name="Tamura T."/>
        </authorList>
    </citation>
    <scope>NUCLEOTIDE SEQUENCE [LARGE SCALE GENOMIC DNA]</scope>
    <source>
        <strain evidence="1 2">NBRC 13452</strain>
    </source>
</reference>
<accession>A0A640TFG6</accession>
<comment type="caution">
    <text evidence="1">The sequence shown here is derived from an EMBL/GenBank/DDBJ whole genome shotgun (WGS) entry which is preliminary data.</text>
</comment>
<dbReference type="EMBL" id="BLIP01000001">
    <property type="protein sequence ID" value="GFE21914.1"/>
    <property type="molecule type" value="Genomic_DNA"/>
</dbReference>
<proteinExistence type="predicted"/>